<evidence type="ECO:0000256" key="3">
    <source>
        <dbReference type="ARBA" id="ARBA00022833"/>
    </source>
</evidence>
<evidence type="ECO:0000259" key="6">
    <source>
        <dbReference type="Pfam" id="PF23121"/>
    </source>
</evidence>
<keyword evidence="2" id="KW-0863">Zinc-finger</keyword>
<protein>
    <recommendedName>
        <fullName evidence="6">AIPP2-like SPOC-like domain-containing protein</fullName>
    </recommendedName>
</protein>
<dbReference type="Proteomes" id="UP001327560">
    <property type="component" value="Chromosome 7"/>
</dbReference>
<evidence type="ECO:0000313" key="7">
    <source>
        <dbReference type="EMBL" id="WOL14454.1"/>
    </source>
</evidence>
<dbReference type="AlphaFoldDB" id="A0AAQ3KTD9"/>
<dbReference type="Pfam" id="PF23121">
    <property type="entry name" value="SPOC_AIPP2"/>
    <property type="match status" value="1"/>
</dbReference>
<evidence type="ECO:0000313" key="8">
    <source>
        <dbReference type="Proteomes" id="UP001327560"/>
    </source>
</evidence>
<keyword evidence="5" id="KW-0804">Transcription</keyword>
<organism evidence="7 8">
    <name type="scientific">Canna indica</name>
    <name type="common">Indian-shot</name>
    <dbReference type="NCBI Taxonomy" id="4628"/>
    <lineage>
        <taxon>Eukaryota</taxon>
        <taxon>Viridiplantae</taxon>
        <taxon>Streptophyta</taxon>
        <taxon>Embryophyta</taxon>
        <taxon>Tracheophyta</taxon>
        <taxon>Spermatophyta</taxon>
        <taxon>Magnoliopsida</taxon>
        <taxon>Liliopsida</taxon>
        <taxon>Zingiberales</taxon>
        <taxon>Cannaceae</taxon>
        <taxon>Canna</taxon>
    </lineage>
</organism>
<dbReference type="PANTHER" id="PTHR33304">
    <property type="match status" value="1"/>
</dbReference>
<dbReference type="PANTHER" id="PTHR33304:SF36">
    <property type="entry name" value="GB|AAF26970.1-RELATED"/>
    <property type="match status" value="1"/>
</dbReference>
<gene>
    <name evidence="7" type="ORF">Cni_G23234</name>
</gene>
<keyword evidence="8" id="KW-1185">Reference proteome</keyword>
<accession>A0AAQ3KTD9</accession>
<keyword evidence="4" id="KW-0805">Transcription regulation</keyword>
<dbReference type="InterPro" id="IPR056280">
    <property type="entry name" value="AIPP2-like_SPOC"/>
</dbReference>
<name>A0AAQ3KTD9_9LILI</name>
<dbReference type="InterPro" id="IPR049914">
    <property type="entry name" value="PHD1-3/5-6"/>
</dbReference>
<feature type="domain" description="AIPP2-like SPOC-like" evidence="6">
    <location>
        <begin position="175"/>
        <end position="304"/>
    </location>
</feature>
<evidence type="ECO:0000256" key="5">
    <source>
        <dbReference type="ARBA" id="ARBA00023163"/>
    </source>
</evidence>
<sequence>MAFRKCFLFCFGENKVGDTFFGMPNVPEALTQVPRLISAILVETVAILNSLPPVIAAKGLLNMCKPCTLNQFSLVHKYSEKSYKCILVYCMKVVRFKVPEVWYCEMCLPKAHIVHQGKMLYRRDKNKQVDALSGGVEHCAAPCKSSASNENVSPLTFLINPNGKFPSSPIPEACWRGSFEVFDIVNHVYSEIQARFPSQVSHKVYEISKNLPAKLKFNMLPRRDAWPKIFQFDPPAYGDIGLYFCPSLLERPREKYFRLLERIESRDCVMKTLVEDVELLIYPSKQLKEDCHRIDRETYLWGVFRHAKRRKKQQSRTDMISSPIIELKSSNPCDQLRVVLEDNDHEVGMENCMIDGREIGGVDIRIGKEDAHRTFTMPSSILHSVSPITTELDVPPGFSRMSKANGRRVSPIPKQKTLGTLCRPPHASAAALPLFPSEAEFMKINNIGDDETRQNISTDLSLSRPNYLIDGNVCLDMAQKPSFDIDEFEEDLQLKL</sequence>
<dbReference type="GO" id="GO:0008270">
    <property type="term" value="F:zinc ion binding"/>
    <property type="evidence" value="ECO:0007669"/>
    <property type="project" value="UniProtKB-KW"/>
</dbReference>
<evidence type="ECO:0000256" key="1">
    <source>
        <dbReference type="ARBA" id="ARBA00022723"/>
    </source>
</evidence>
<keyword evidence="1" id="KW-0479">Metal-binding</keyword>
<evidence type="ECO:0000256" key="4">
    <source>
        <dbReference type="ARBA" id="ARBA00023015"/>
    </source>
</evidence>
<dbReference type="GO" id="GO:0034244">
    <property type="term" value="P:negative regulation of transcription elongation by RNA polymerase II"/>
    <property type="evidence" value="ECO:0007669"/>
    <property type="project" value="InterPro"/>
</dbReference>
<keyword evidence="3" id="KW-0862">Zinc</keyword>
<dbReference type="GO" id="GO:0140566">
    <property type="term" value="F:histone reader activity"/>
    <property type="evidence" value="ECO:0007669"/>
    <property type="project" value="InterPro"/>
</dbReference>
<reference evidence="7 8" key="1">
    <citation type="submission" date="2023-10" db="EMBL/GenBank/DDBJ databases">
        <title>Chromosome-scale genome assembly provides insights into flower coloration mechanisms of Canna indica.</title>
        <authorList>
            <person name="Li C."/>
        </authorList>
    </citation>
    <scope>NUCLEOTIDE SEQUENCE [LARGE SCALE GENOMIC DNA]</scope>
    <source>
        <tissue evidence="7">Flower</tissue>
    </source>
</reference>
<evidence type="ECO:0000256" key="2">
    <source>
        <dbReference type="ARBA" id="ARBA00022771"/>
    </source>
</evidence>
<proteinExistence type="predicted"/>
<dbReference type="EMBL" id="CP136896">
    <property type="protein sequence ID" value="WOL14454.1"/>
    <property type="molecule type" value="Genomic_DNA"/>
</dbReference>